<dbReference type="AlphaFoldDB" id="A0A560JTE9"/>
<feature type="compositionally biased region" description="Polar residues" evidence="1">
    <location>
        <begin position="1"/>
        <end position="13"/>
    </location>
</feature>
<feature type="compositionally biased region" description="Basic and acidic residues" evidence="1">
    <location>
        <begin position="214"/>
        <end position="242"/>
    </location>
</feature>
<name>A0A560JTE9_9BRAD</name>
<protein>
    <submittedName>
        <fullName evidence="2">Uncharacterized protein</fullName>
    </submittedName>
</protein>
<accession>A0A560JTE9</accession>
<evidence type="ECO:0000313" key="2">
    <source>
        <dbReference type="EMBL" id="TWB72774.1"/>
    </source>
</evidence>
<sequence length="386" mass="38247">MDEVSDGSNTSAPDTFGQLRLRSQQGPSQSTSSGRDSLDDRVLTVSSADDGHALASSSLPSRDDGGATATALGGAATGATELRISGGGVSSPGMATDQDLTITDSSASHLGETLPSEPVTAPVFNEPHTSRQASTLTSPADHPVAANDMNDALGPPAPWHDSGSGAHRNGGSSSVADQGHGAGSSGTFNPSQHADRLISSTLDVLPLDDVIDPAPHHDMAAGDHHNAPANDDAKPPHADVSKAGDLSKSADALKTADPLKSDDAANSGADVLATHKAPATPSTGEMVEAGTKAILLATDESPSGIGPHASAADFAPGAAQGHVHSSAHATTAFSPGVIGARDQLASAIATATPEAAAITTLPSAQITDGAPPTLGGDMHALQKHAA</sequence>
<gene>
    <name evidence="2" type="ORF">FBZ95_106489</name>
</gene>
<keyword evidence="3" id="KW-1185">Reference proteome</keyword>
<dbReference type="EMBL" id="VITW01000006">
    <property type="protein sequence ID" value="TWB72774.1"/>
    <property type="molecule type" value="Genomic_DNA"/>
</dbReference>
<dbReference type="Proteomes" id="UP000315914">
    <property type="component" value="Unassembled WGS sequence"/>
</dbReference>
<feature type="region of interest" description="Disordered" evidence="1">
    <location>
        <begin position="1"/>
        <end position="195"/>
    </location>
</feature>
<feature type="region of interest" description="Disordered" evidence="1">
    <location>
        <begin position="209"/>
        <end position="248"/>
    </location>
</feature>
<dbReference type="RefSeq" id="WP_136615284.1">
    <property type="nucleotide sequence ID" value="NZ_LWIG01000012.1"/>
</dbReference>
<comment type="caution">
    <text evidence="2">The sequence shown here is derived from an EMBL/GenBank/DDBJ whole genome shotgun (WGS) entry which is preliminary data.</text>
</comment>
<dbReference type="STRING" id="1399419.A5906_35025"/>
<evidence type="ECO:0000256" key="1">
    <source>
        <dbReference type="SAM" id="MobiDB-lite"/>
    </source>
</evidence>
<evidence type="ECO:0000313" key="3">
    <source>
        <dbReference type="Proteomes" id="UP000315914"/>
    </source>
</evidence>
<feature type="compositionally biased region" description="Low complexity" evidence="1">
    <location>
        <begin position="66"/>
        <end position="80"/>
    </location>
</feature>
<feature type="compositionally biased region" description="Low complexity" evidence="1">
    <location>
        <begin position="23"/>
        <end position="34"/>
    </location>
</feature>
<proteinExistence type="predicted"/>
<reference evidence="2 3" key="1">
    <citation type="submission" date="2019-06" db="EMBL/GenBank/DDBJ databases">
        <title>Genomic Encyclopedia of Type Strains, Phase IV (KMG-V): Genome sequencing to study the core and pangenomes of soil and plant-associated prokaryotes.</title>
        <authorList>
            <person name="Whitman W."/>
        </authorList>
    </citation>
    <scope>NUCLEOTIDE SEQUENCE [LARGE SCALE GENOMIC DNA]</scope>
    <source>
        <strain evidence="2 3">BR 10556</strain>
    </source>
</reference>
<organism evidence="2 3">
    <name type="scientific">Bradyrhizobium sacchari</name>
    <dbReference type="NCBI Taxonomy" id="1399419"/>
    <lineage>
        <taxon>Bacteria</taxon>
        <taxon>Pseudomonadati</taxon>
        <taxon>Pseudomonadota</taxon>
        <taxon>Alphaproteobacteria</taxon>
        <taxon>Hyphomicrobiales</taxon>
        <taxon>Nitrobacteraceae</taxon>
        <taxon>Bradyrhizobium</taxon>
    </lineage>
</organism>
<feature type="compositionally biased region" description="Polar residues" evidence="1">
    <location>
        <begin position="98"/>
        <end position="108"/>
    </location>
</feature>
<dbReference type="OrthoDB" id="9843951at2"/>